<organism evidence="1 2">
    <name type="scientific">Aquimarina rubra</name>
    <dbReference type="NCBI Taxonomy" id="1920033"/>
    <lineage>
        <taxon>Bacteria</taxon>
        <taxon>Pseudomonadati</taxon>
        <taxon>Bacteroidota</taxon>
        <taxon>Flavobacteriia</taxon>
        <taxon>Flavobacteriales</taxon>
        <taxon>Flavobacteriaceae</taxon>
        <taxon>Aquimarina</taxon>
    </lineage>
</organism>
<accession>A0ABW5LC63</accession>
<comment type="caution">
    <text evidence="1">The sequence shown here is derived from an EMBL/GenBank/DDBJ whole genome shotgun (WGS) entry which is preliminary data.</text>
</comment>
<reference evidence="2" key="1">
    <citation type="journal article" date="2019" name="Int. J. Syst. Evol. Microbiol.">
        <title>The Global Catalogue of Microorganisms (GCM) 10K type strain sequencing project: providing services to taxonomists for standard genome sequencing and annotation.</title>
        <authorList>
            <consortium name="The Broad Institute Genomics Platform"/>
            <consortium name="The Broad Institute Genome Sequencing Center for Infectious Disease"/>
            <person name="Wu L."/>
            <person name="Ma J."/>
        </authorList>
    </citation>
    <scope>NUCLEOTIDE SEQUENCE [LARGE SCALE GENOMIC DNA]</scope>
    <source>
        <strain evidence="2">KCTC 52274</strain>
    </source>
</reference>
<sequence>MIRFYDLDFCKLEIHHNYMIAVMKEGIVVSATNNSILIKIAEKHFKKTPFVYITHRIHSYSVDPIVYIKTGEVHNLLGFAVVSKNPMQEIQTKYERSFFKKEFRRFDDIESALSWKDELIEKHQSKKTHTDEEKKGIN</sequence>
<dbReference type="RefSeq" id="WP_378288558.1">
    <property type="nucleotide sequence ID" value="NZ_JBHULE010000001.1"/>
</dbReference>
<name>A0ABW5LC63_9FLAO</name>
<evidence type="ECO:0008006" key="3">
    <source>
        <dbReference type="Google" id="ProtNLM"/>
    </source>
</evidence>
<gene>
    <name evidence="1" type="ORF">ACFSR1_00505</name>
</gene>
<keyword evidence="2" id="KW-1185">Reference proteome</keyword>
<evidence type="ECO:0000313" key="1">
    <source>
        <dbReference type="EMBL" id="MFD2561127.1"/>
    </source>
</evidence>
<evidence type="ECO:0000313" key="2">
    <source>
        <dbReference type="Proteomes" id="UP001597319"/>
    </source>
</evidence>
<dbReference type="Proteomes" id="UP001597319">
    <property type="component" value="Unassembled WGS sequence"/>
</dbReference>
<proteinExistence type="predicted"/>
<protein>
    <recommendedName>
        <fullName evidence="3">STAS/SEC14 domain-containing protein</fullName>
    </recommendedName>
</protein>
<dbReference type="EMBL" id="JBHULE010000001">
    <property type="protein sequence ID" value="MFD2561127.1"/>
    <property type="molecule type" value="Genomic_DNA"/>
</dbReference>